<feature type="transmembrane region" description="Helical" evidence="6">
    <location>
        <begin position="276"/>
        <end position="294"/>
    </location>
</feature>
<feature type="domain" description="EamA" evidence="7">
    <location>
        <begin position="159"/>
        <end position="294"/>
    </location>
</feature>
<sequence length="318" mass="35107">MQPTARGYPVIYVHGLMLLMVVLVASSFPVGAAITDGMPPEVMMLIRFVLAAILFLPYVLLKHGRRLPSRGKLLQYAVLSIPLVVFFWCMFAALRHTSALNTGAIYTMVPAITAVFLWLIHREATPGRRAMGLLAGTLGAIWIVFRGDLEALLGFDFNRGDWLFLLGCLFMGAYNPLIKKFYSGEPMEVMTFWVISIGSVWLLLLSLPALDEIAWGQVRGGVYLGVLYLALFTTLVTFFLLQFGTVALGPTQVASYGFLTPLFVMLIELVRGSEVFEWILLPGILLVILAMLLVQREGIAAGNPNKSVKTTTLACRSR</sequence>
<dbReference type="Proteomes" id="UP000253769">
    <property type="component" value="Unassembled WGS sequence"/>
</dbReference>
<gene>
    <name evidence="8" type="ORF">DV711_10110</name>
</gene>
<feature type="transmembrane region" description="Helical" evidence="6">
    <location>
        <begin position="190"/>
        <end position="210"/>
    </location>
</feature>
<evidence type="ECO:0000256" key="3">
    <source>
        <dbReference type="ARBA" id="ARBA00022692"/>
    </source>
</evidence>
<dbReference type="SUPFAM" id="SSF103481">
    <property type="entry name" value="Multidrug resistance efflux transporter EmrE"/>
    <property type="match status" value="2"/>
</dbReference>
<comment type="similarity">
    <text evidence="2">Belongs to the EamA transporter family.</text>
</comment>
<feature type="transmembrane region" description="Helical" evidence="6">
    <location>
        <begin position="161"/>
        <end position="178"/>
    </location>
</feature>
<dbReference type="Pfam" id="PF00892">
    <property type="entry name" value="EamA"/>
    <property type="match status" value="2"/>
</dbReference>
<feature type="transmembrane region" description="Helical" evidence="6">
    <location>
        <begin position="100"/>
        <end position="120"/>
    </location>
</feature>
<comment type="caution">
    <text evidence="8">The sequence shown here is derived from an EMBL/GenBank/DDBJ whole genome shotgun (WGS) entry which is preliminary data.</text>
</comment>
<dbReference type="InterPro" id="IPR000620">
    <property type="entry name" value="EamA_dom"/>
</dbReference>
<dbReference type="InterPro" id="IPR050638">
    <property type="entry name" value="AA-Vitamin_Transporters"/>
</dbReference>
<dbReference type="GO" id="GO:0016020">
    <property type="term" value="C:membrane"/>
    <property type="evidence" value="ECO:0007669"/>
    <property type="project" value="UniProtKB-SubCell"/>
</dbReference>
<evidence type="ECO:0000256" key="5">
    <source>
        <dbReference type="ARBA" id="ARBA00023136"/>
    </source>
</evidence>
<dbReference type="AlphaFoldDB" id="A0A369WN26"/>
<organism evidence="8 9">
    <name type="scientific">Motiliproteus coralliicola</name>
    <dbReference type="NCBI Taxonomy" id="2283196"/>
    <lineage>
        <taxon>Bacteria</taxon>
        <taxon>Pseudomonadati</taxon>
        <taxon>Pseudomonadota</taxon>
        <taxon>Gammaproteobacteria</taxon>
        <taxon>Oceanospirillales</taxon>
        <taxon>Oceanospirillaceae</taxon>
        <taxon>Motiliproteus</taxon>
    </lineage>
</organism>
<evidence type="ECO:0000256" key="6">
    <source>
        <dbReference type="SAM" id="Phobius"/>
    </source>
</evidence>
<feature type="transmembrane region" description="Helical" evidence="6">
    <location>
        <begin position="132"/>
        <end position="149"/>
    </location>
</feature>
<dbReference type="InterPro" id="IPR037185">
    <property type="entry name" value="EmrE-like"/>
</dbReference>
<dbReference type="OrthoDB" id="6396836at2"/>
<keyword evidence="9" id="KW-1185">Reference proteome</keyword>
<keyword evidence="3 6" id="KW-0812">Transmembrane</keyword>
<evidence type="ECO:0000256" key="1">
    <source>
        <dbReference type="ARBA" id="ARBA00004141"/>
    </source>
</evidence>
<dbReference type="PANTHER" id="PTHR32322:SF2">
    <property type="entry name" value="EAMA DOMAIN-CONTAINING PROTEIN"/>
    <property type="match status" value="1"/>
</dbReference>
<evidence type="ECO:0000313" key="8">
    <source>
        <dbReference type="EMBL" id="RDE22901.1"/>
    </source>
</evidence>
<keyword evidence="5 6" id="KW-0472">Membrane</keyword>
<evidence type="ECO:0000256" key="2">
    <source>
        <dbReference type="ARBA" id="ARBA00007362"/>
    </source>
</evidence>
<feature type="domain" description="EamA" evidence="7">
    <location>
        <begin position="16"/>
        <end position="144"/>
    </location>
</feature>
<dbReference type="PANTHER" id="PTHR32322">
    <property type="entry name" value="INNER MEMBRANE TRANSPORTER"/>
    <property type="match status" value="1"/>
</dbReference>
<feature type="transmembrane region" description="Helical" evidence="6">
    <location>
        <begin position="42"/>
        <end position="61"/>
    </location>
</feature>
<reference evidence="8 9" key="1">
    <citation type="submission" date="2018-07" db="EMBL/GenBank/DDBJ databases">
        <title>Motiliproteus coralliicola sp. nov., a bacterium isolated from Coral.</title>
        <authorList>
            <person name="Wang G."/>
        </authorList>
    </citation>
    <scope>NUCLEOTIDE SEQUENCE [LARGE SCALE GENOMIC DNA]</scope>
    <source>
        <strain evidence="8 9">C34</strain>
    </source>
</reference>
<feature type="transmembrane region" description="Helical" evidence="6">
    <location>
        <begin position="73"/>
        <end position="94"/>
    </location>
</feature>
<keyword evidence="4 6" id="KW-1133">Transmembrane helix</keyword>
<dbReference type="RefSeq" id="WP_114695535.1">
    <property type="nucleotide sequence ID" value="NZ_QQOH01000002.1"/>
</dbReference>
<feature type="transmembrane region" description="Helical" evidence="6">
    <location>
        <begin position="222"/>
        <end position="241"/>
    </location>
</feature>
<name>A0A369WN26_9GAMM</name>
<comment type="subcellular location">
    <subcellularLocation>
        <location evidence="1">Membrane</location>
        <topology evidence="1">Multi-pass membrane protein</topology>
    </subcellularLocation>
</comment>
<dbReference type="EMBL" id="QQOH01000002">
    <property type="protein sequence ID" value="RDE22901.1"/>
    <property type="molecule type" value="Genomic_DNA"/>
</dbReference>
<accession>A0A369WN26</accession>
<feature type="transmembrane region" description="Helical" evidence="6">
    <location>
        <begin position="12"/>
        <end position="30"/>
    </location>
</feature>
<evidence type="ECO:0000259" key="7">
    <source>
        <dbReference type="Pfam" id="PF00892"/>
    </source>
</evidence>
<proteinExistence type="inferred from homology"/>
<protein>
    <submittedName>
        <fullName evidence="8">DMT family transporter</fullName>
    </submittedName>
</protein>
<evidence type="ECO:0000313" key="9">
    <source>
        <dbReference type="Proteomes" id="UP000253769"/>
    </source>
</evidence>
<evidence type="ECO:0000256" key="4">
    <source>
        <dbReference type="ARBA" id="ARBA00022989"/>
    </source>
</evidence>
<feature type="transmembrane region" description="Helical" evidence="6">
    <location>
        <begin position="253"/>
        <end position="270"/>
    </location>
</feature>